<dbReference type="PANTHER" id="PTHR24015">
    <property type="entry name" value="OS07G0578800 PROTEIN-RELATED"/>
    <property type="match status" value="1"/>
</dbReference>
<comment type="caution">
    <text evidence="3">The sequence shown here is derived from an EMBL/GenBank/DDBJ whole genome shotgun (WGS) entry which is preliminary data.</text>
</comment>
<dbReference type="Pfam" id="PF20431">
    <property type="entry name" value="E_motif"/>
    <property type="match status" value="1"/>
</dbReference>
<dbReference type="Pfam" id="PF13041">
    <property type="entry name" value="PPR_2"/>
    <property type="match status" value="4"/>
</dbReference>
<dbReference type="Proteomes" id="UP000811246">
    <property type="component" value="Chromosome 1"/>
</dbReference>
<dbReference type="GO" id="GO:0003729">
    <property type="term" value="F:mRNA binding"/>
    <property type="evidence" value="ECO:0007669"/>
    <property type="project" value="UniProtKB-ARBA"/>
</dbReference>
<evidence type="ECO:0000313" key="3">
    <source>
        <dbReference type="EMBL" id="KAG6734749.1"/>
    </source>
</evidence>
<feature type="repeat" description="PPR" evidence="2">
    <location>
        <begin position="296"/>
        <end position="330"/>
    </location>
</feature>
<feature type="repeat" description="PPR" evidence="2">
    <location>
        <begin position="600"/>
        <end position="634"/>
    </location>
</feature>
<dbReference type="InterPro" id="IPR046848">
    <property type="entry name" value="E_motif"/>
</dbReference>
<evidence type="ECO:0000256" key="1">
    <source>
        <dbReference type="ARBA" id="ARBA00022737"/>
    </source>
</evidence>
<dbReference type="PANTHER" id="PTHR24015:SF1832">
    <property type="entry name" value="OS03G0241800 PROTEIN"/>
    <property type="match status" value="1"/>
</dbReference>
<dbReference type="NCBIfam" id="TIGR00756">
    <property type="entry name" value="PPR"/>
    <property type="match status" value="8"/>
</dbReference>
<dbReference type="InterPro" id="IPR046960">
    <property type="entry name" value="PPR_At4g14850-like_plant"/>
</dbReference>
<dbReference type="AlphaFoldDB" id="A0A922G4J3"/>
<dbReference type="GO" id="GO:0009451">
    <property type="term" value="P:RNA modification"/>
    <property type="evidence" value="ECO:0007669"/>
    <property type="project" value="InterPro"/>
</dbReference>
<dbReference type="PROSITE" id="PS51375">
    <property type="entry name" value="PPR"/>
    <property type="match status" value="8"/>
</dbReference>
<sequence length="892" mass="99381">MRVNYALRRPYHAPAPAKTACEVPSSPPSSSYNYPNYLRLLSSCKDLKSLLQVHGRLIVSGLREDHFTLSHLINSYSSFHKLDLARSVIEFSASPCVILWNSMIRAYTRSKKCKEALIMYHCMLDKGLEPDNYTFTFVLKACTGALDLQEGILVHHEIARRRLDCDVFIVTGLVDMYCKIGDLRSARELFDSLPKKDVVAWNTMIAGLSQSKDPREALRLFWGMQLGGVEPDSVSLLNLVPAVSSLADIDYCRSIHGYAVRRDFHSAVLNGLIDMYCKCKDVSSARQLFDRMWCRDDVSWRTMIMGYVFNGCFLEALKLFDTMKVENRRIDKMSAVSALLAAAEMRDLDKGDDIHNCAIQEGIDSDVLVATPIVTMYVKCGQLEKAKQLFKGLRWRDLVAWCAFINAVVQSGYPKEALSLFRDMQNDNMKPENVTLVSIVSACAELPSVRLGKSVHCYAIKADFDLDVSTGTALVSMYSKWGLFTWALNVFSRIPCKDVVTWNVLISGFAYIGDVYHAMELFCKLQLSGIHLVAGTMVSLLGACMLSNDLNQGTCIHGKIIRSGYESDCPIRNALIDMYSNCGSHSSAEFLFYETEFTRDVVSWNVLIGGYLQNGHANKAISSFCQMKLENFQPNLVTFACVLPAVAYLAALREGMAFHACIIRMGFLSSALVGNSLIDMYAKCGQLDSSEKFFNEMENKNTVSWNAMLAGYAVHGQGSNAVALFSLMQESYVQVDSVSFVNILSACRHAGLIEEGRKIFESMFEKHHLEPGLEHHACMVDLLGRAGLFDETLILIKTMPMEADAGIWGALLGACKMHSNIKLGEMALQHLVKLEPENPTNHVVLSSMFAESGRWGDEDSTRSRMNGSGLKKIPGCSWVEVKNGIHAFRGVD</sequence>
<feature type="repeat" description="PPR" evidence="2">
    <location>
        <begin position="498"/>
        <end position="532"/>
    </location>
</feature>
<proteinExistence type="predicted"/>
<gene>
    <name evidence="3" type="ORF">I3842_01G285700</name>
</gene>
<dbReference type="FunFam" id="1.25.40.10:FF:000073">
    <property type="entry name" value="Pentatricopeptide repeat-containing protein chloroplastic"/>
    <property type="match status" value="3"/>
</dbReference>
<reference evidence="3" key="1">
    <citation type="submission" date="2021-01" db="EMBL/GenBank/DDBJ databases">
        <authorList>
            <person name="Lovell J.T."/>
            <person name="Bentley N."/>
            <person name="Bhattarai G."/>
            <person name="Jenkins J.W."/>
            <person name="Sreedasyam A."/>
            <person name="Alarcon Y."/>
            <person name="Bock C."/>
            <person name="Boston L."/>
            <person name="Carlson J."/>
            <person name="Cervantes K."/>
            <person name="Clermont K."/>
            <person name="Krom N."/>
            <person name="Kubenka K."/>
            <person name="Mamidi S."/>
            <person name="Mattison C."/>
            <person name="Monteros M."/>
            <person name="Pisani C."/>
            <person name="Plott C."/>
            <person name="Rajasekar S."/>
            <person name="Rhein H.S."/>
            <person name="Rohla C."/>
            <person name="Song M."/>
            <person name="Hilaire R.S."/>
            <person name="Shu S."/>
            <person name="Wells L."/>
            <person name="Wang X."/>
            <person name="Webber J."/>
            <person name="Heerema R.J."/>
            <person name="Klein P."/>
            <person name="Conner P."/>
            <person name="Grauke L."/>
            <person name="Grimwood J."/>
            <person name="Schmutz J."/>
            <person name="Randall J.J."/>
        </authorList>
    </citation>
    <scope>NUCLEOTIDE SEQUENCE</scope>
    <source>
        <tissue evidence="3">Leaf</tissue>
    </source>
</reference>
<feature type="repeat" description="PPR" evidence="2">
    <location>
        <begin position="96"/>
        <end position="130"/>
    </location>
</feature>
<protein>
    <recommendedName>
        <fullName evidence="5">Pentatricopeptide repeat-containing protein</fullName>
    </recommendedName>
</protein>
<evidence type="ECO:0000313" key="4">
    <source>
        <dbReference type="Proteomes" id="UP000811246"/>
    </source>
</evidence>
<feature type="repeat" description="PPR" evidence="2">
    <location>
        <begin position="670"/>
        <end position="700"/>
    </location>
</feature>
<dbReference type="InterPro" id="IPR002885">
    <property type="entry name" value="PPR_rpt"/>
</dbReference>
<dbReference type="FunFam" id="1.25.40.10:FF:000090">
    <property type="entry name" value="Pentatricopeptide repeat-containing protein, chloroplastic"/>
    <property type="match status" value="1"/>
</dbReference>
<feature type="repeat" description="PPR" evidence="2">
    <location>
        <begin position="397"/>
        <end position="431"/>
    </location>
</feature>
<dbReference type="FunFam" id="1.25.40.10:FF:000344">
    <property type="entry name" value="Pentatricopeptide repeat-containing protein"/>
    <property type="match status" value="1"/>
</dbReference>
<dbReference type="EMBL" id="CM031825">
    <property type="protein sequence ID" value="KAG6734749.1"/>
    <property type="molecule type" value="Genomic_DNA"/>
</dbReference>
<evidence type="ECO:0008006" key="5">
    <source>
        <dbReference type="Google" id="ProtNLM"/>
    </source>
</evidence>
<evidence type="ECO:0000256" key="2">
    <source>
        <dbReference type="PROSITE-ProRule" id="PRU00708"/>
    </source>
</evidence>
<accession>A0A922G4J3</accession>
<dbReference type="Pfam" id="PF01535">
    <property type="entry name" value="PPR"/>
    <property type="match status" value="5"/>
</dbReference>
<name>A0A922G4J3_CARIL</name>
<feature type="repeat" description="PPR" evidence="2">
    <location>
        <begin position="701"/>
        <end position="735"/>
    </location>
</feature>
<organism evidence="3 4">
    <name type="scientific">Carya illinoinensis</name>
    <name type="common">Pecan</name>
    <dbReference type="NCBI Taxonomy" id="32201"/>
    <lineage>
        <taxon>Eukaryota</taxon>
        <taxon>Viridiplantae</taxon>
        <taxon>Streptophyta</taxon>
        <taxon>Embryophyta</taxon>
        <taxon>Tracheophyta</taxon>
        <taxon>Spermatophyta</taxon>
        <taxon>Magnoliopsida</taxon>
        <taxon>eudicotyledons</taxon>
        <taxon>Gunneridae</taxon>
        <taxon>Pentapetalae</taxon>
        <taxon>rosids</taxon>
        <taxon>fabids</taxon>
        <taxon>Fagales</taxon>
        <taxon>Juglandaceae</taxon>
        <taxon>Carya</taxon>
    </lineage>
</organism>
<feature type="repeat" description="PPR" evidence="2">
    <location>
        <begin position="197"/>
        <end position="231"/>
    </location>
</feature>
<keyword evidence="1" id="KW-0677">Repeat</keyword>